<dbReference type="SMART" id="SM00342">
    <property type="entry name" value="HTH_ARAC"/>
    <property type="match status" value="1"/>
</dbReference>
<dbReference type="PANTHER" id="PTHR40055">
    <property type="entry name" value="TRANSCRIPTIONAL REGULATOR YGIV-RELATED"/>
    <property type="match status" value="1"/>
</dbReference>
<dbReference type="SMART" id="SM00871">
    <property type="entry name" value="AraC_E_bind"/>
    <property type="match status" value="1"/>
</dbReference>
<reference evidence="5 6" key="1">
    <citation type="submission" date="2016-10" db="EMBL/GenBank/DDBJ databases">
        <authorList>
            <person name="de Groot N.N."/>
        </authorList>
    </citation>
    <scope>NUCLEOTIDE SEQUENCE [LARGE SCALE GENOMIC DNA]</scope>
    <source>
        <strain evidence="5 6">LMG 2247</strain>
    </source>
</reference>
<organism evidence="5 6">
    <name type="scientific">Paraburkholderia phenazinium</name>
    <dbReference type="NCBI Taxonomy" id="60549"/>
    <lineage>
        <taxon>Bacteria</taxon>
        <taxon>Pseudomonadati</taxon>
        <taxon>Pseudomonadota</taxon>
        <taxon>Betaproteobacteria</taxon>
        <taxon>Burkholderiales</taxon>
        <taxon>Burkholderiaceae</taxon>
        <taxon>Paraburkholderia</taxon>
    </lineage>
</organism>
<evidence type="ECO:0000259" key="4">
    <source>
        <dbReference type="PROSITE" id="PS01124"/>
    </source>
</evidence>
<dbReference type="InterPro" id="IPR020449">
    <property type="entry name" value="Tscrpt_reg_AraC-type_HTH"/>
</dbReference>
<keyword evidence="3" id="KW-0804">Transcription</keyword>
<name>A0A1G8HFJ6_9BURK</name>
<protein>
    <submittedName>
        <fullName evidence="5">AraC family transcriptional regulator</fullName>
    </submittedName>
</protein>
<sequence length="320" mass="36332">MSDNPVSVGSEAQALIECETSLLHVRPPAGSRLVSKPRKPLPEMLDDLRIARAIRFMEQGSVQLKDVAEHVGLSLFHFQRYFKDVMGESPAVYLRRVRLDEAAVSLWNNDLHVIELAFTAGYASHEAFVRAFYRQFGLVPTQYRVFSRRASSQPQPEDRARAQSVRVNQLQSLPLLAARFYGPYANIEAHWKRFATVLREAGLPLEKLQAVGIAYDSPEITPNELIRYDCAIVDTGFDPKGAPLTALKIPAATYAMLEHQAPYQEIFATYRVLSITWLVGVANQYVNEVVKAYELYREPPWDNLGQRQRFDLTLPVRKLN</sequence>
<evidence type="ECO:0000256" key="3">
    <source>
        <dbReference type="ARBA" id="ARBA00023163"/>
    </source>
</evidence>
<dbReference type="SUPFAM" id="SSF46689">
    <property type="entry name" value="Homeodomain-like"/>
    <property type="match status" value="2"/>
</dbReference>
<dbReference type="InterPro" id="IPR009057">
    <property type="entry name" value="Homeodomain-like_sf"/>
</dbReference>
<dbReference type="PROSITE" id="PS00041">
    <property type="entry name" value="HTH_ARAC_FAMILY_1"/>
    <property type="match status" value="1"/>
</dbReference>
<proteinExistence type="predicted"/>
<dbReference type="PANTHER" id="PTHR40055:SF1">
    <property type="entry name" value="TRANSCRIPTIONAL REGULATOR YGIV-RELATED"/>
    <property type="match status" value="1"/>
</dbReference>
<dbReference type="Gene3D" id="1.10.10.60">
    <property type="entry name" value="Homeodomain-like"/>
    <property type="match status" value="2"/>
</dbReference>
<keyword evidence="2" id="KW-0238">DNA-binding</keyword>
<feature type="domain" description="HTH araC/xylS-type" evidence="4">
    <location>
        <begin position="48"/>
        <end position="146"/>
    </location>
</feature>
<dbReference type="Pfam" id="PF12833">
    <property type="entry name" value="HTH_18"/>
    <property type="match status" value="1"/>
</dbReference>
<dbReference type="EMBL" id="FNCJ01000016">
    <property type="protein sequence ID" value="SDI05240.1"/>
    <property type="molecule type" value="Genomic_DNA"/>
</dbReference>
<dbReference type="InterPro" id="IPR018060">
    <property type="entry name" value="HTH_AraC"/>
</dbReference>
<dbReference type="PRINTS" id="PR00032">
    <property type="entry name" value="HTHARAC"/>
</dbReference>
<dbReference type="InterPro" id="IPR029442">
    <property type="entry name" value="GyrI-like"/>
</dbReference>
<evidence type="ECO:0000313" key="5">
    <source>
        <dbReference type="EMBL" id="SDI05240.1"/>
    </source>
</evidence>
<dbReference type="Proteomes" id="UP000199706">
    <property type="component" value="Unassembled WGS sequence"/>
</dbReference>
<dbReference type="RefSeq" id="WP_090689987.1">
    <property type="nucleotide sequence ID" value="NZ_FNCJ01000016.1"/>
</dbReference>
<keyword evidence="1" id="KW-0805">Transcription regulation</keyword>
<dbReference type="InterPro" id="IPR010499">
    <property type="entry name" value="AraC_E-bd"/>
</dbReference>
<evidence type="ECO:0000256" key="1">
    <source>
        <dbReference type="ARBA" id="ARBA00023015"/>
    </source>
</evidence>
<accession>A0A1G8HFJ6</accession>
<dbReference type="GO" id="GO:0003700">
    <property type="term" value="F:DNA-binding transcription factor activity"/>
    <property type="evidence" value="ECO:0007669"/>
    <property type="project" value="InterPro"/>
</dbReference>
<dbReference type="GO" id="GO:0043565">
    <property type="term" value="F:sequence-specific DNA binding"/>
    <property type="evidence" value="ECO:0007669"/>
    <property type="project" value="InterPro"/>
</dbReference>
<dbReference type="OrthoDB" id="282744at2"/>
<dbReference type="InterPro" id="IPR018062">
    <property type="entry name" value="HTH_AraC-typ_CS"/>
</dbReference>
<evidence type="ECO:0000256" key="2">
    <source>
        <dbReference type="ARBA" id="ARBA00023125"/>
    </source>
</evidence>
<gene>
    <name evidence="5" type="ORF">SAMN05216466_116124</name>
</gene>
<dbReference type="PROSITE" id="PS01124">
    <property type="entry name" value="HTH_ARAC_FAMILY_2"/>
    <property type="match status" value="1"/>
</dbReference>
<dbReference type="InterPro" id="IPR011256">
    <property type="entry name" value="Reg_factor_effector_dom_sf"/>
</dbReference>
<dbReference type="SUPFAM" id="SSF55136">
    <property type="entry name" value="Probable bacterial effector-binding domain"/>
    <property type="match status" value="1"/>
</dbReference>
<dbReference type="Pfam" id="PF06445">
    <property type="entry name" value="GyrI-like"/>
    <property type="match status" value="1"/>
</dbReference>
<dbReference type="Gene3D" id="3.20.80.10">
    <property type="entry name" value="Regulatory factor, effector binding domain"/>
    <property type="match status" value="1"/>
</dbReference>
<dbReference type="AlphaFoldDB" id="A0A1G8HFJ6"/>
<dbReference type="InterPro" id="IPR050908">
    <property type="entry name" value="SmbC-like"/>
</dbReference>
<evidence type="ECO:0000313" key="6">
    <source>
        <dbReference type="Proteomes" id="UP000199706"/>
    </source>
</evidence>